<feature type="region of interest" description="Disordered" evidence="7">
    <location>
        <begin position="1"/>
        <end position="49"/>
    </location>
</feature>
<feature type="domain" description="MPN" evidence="8">
    <location>
        <begin position="253"/>
        <end position="387"/>
    </location>
</feature>
<dbReference type="AlphaFoldDB" id="A0AAD9MQS7"/>
<dbReference type="CDD" id="cd08067">
    <property type="entry name" value="MPN_2A_DUB"/>
    <property type="match status" value="1"/>
</dbReference>
<feature type="region of interest" description="Disordered" evidence="7">
    <location>
        <begin position="161"/>
        <end position="191"/>
    </location>
</feature>
<evidence type="ECO:0000256" key="1">
    <source>
        <dbReference type="ARBA" id="ARBA00022670"/>
    </source>
</evidence>
<evidence type="ECO:0000256" key="3">
    <source>
        <dbReference type="ARBA" id="ARBA00022801"/>
    </source>
</evidence>
<keyword evidence="5" id="KW-0482">Metalloprotease</keyword>
<dbReference type="PANTHER" id="PTHR10410">
    <property type="entry name" value="EUKARYOTIC TRANSLATION INITIATION FACTOR 3 -RELATED"/>
    <property type="match status" value="1"/>
</dbReference>
<dbReference type="GO" id="GO:0008237">
    <property type="term" value="F:metallopeptidase activity"/>
    <property type="evidence" value="ECO:0007669"/>
    <property type="project" value="UniProtKB-KW"/>
</dbReference>
<sequence>MTAVSTEAPTHDTGADTQEESHEDEDDEDEDDEVDEEDEDGNKSVDSVSIHKARHALTGRGVTLSMLMADGIIQPGPSSMSIDYLGQKFTADLLEDGSIRWKEADKLFSSPSAWAIHCKKIVNPMKKSGCGWASVRYKGKKLDSYKSSWLRKKRPLATVGANGLLTEEEDEEGETKSGNDSKRMKCDDESLEDDSVSADGAMASPIVHPKQEIKKRFSVKHSTLGRKSQMHDPNTLVECTPFAALGKIQPFSLSISTNCMLLMDFHCHLTTSEVVGYLGGKWDPGTQHLSVEQAFPCKCRLGDKETAPGIESKIKERMHSDGLTLAGWYHSHPNYSANPSLRDLEAQIEYQLQMKGPGESIQPCVSLIISPYNQHSNLHEESELKAVWVMAPPEHRPLDYGMPMRMCYDITEDQDLTGDVLSEMKELVKFHQGEVDFVDFHTSYHNGASYLDKLKASLSRKLPKDQEADKQLLDFLNTTLI</sequence>
<accession>A0AAD9MQS7</accession>
<reference evidence="9" key="1">
    <citation type="journal article" date="2023" name="Mol. Biol. Evol.">
        <title>Third-Generation Sequencing Reveals the Adaptive Role of the Epigenome in Three Deep-Sea Polychaetes.</title>
        <authorList>
            <person name="Perez M."/>
            <person name="Aroh O."/>
            <person name="Sun Y."/>
            <person name="Lan Y."/>
            <person name="Juniper S.K."/>
            <person name="Young C.R."/>
            <person name="Angers B."/>
            <person name="Qian P.Y."/>
        </authorList>
    </citation>
    <scope>NUCLEOTIDE SEQUENCE</scope>
    <source>
        <strain evidence="9">P08H-3</strain>
    </source>
</reference>
<evidence type="ECO:0000313" key="10">
    <source>
        <dbReference type="Proteomes" id="UP001208570"/>
    </source>
</evidence>
<gene>
    <name evidence="9" type="ORF">LSH36_1280g00098</name>
</gene>
<dbReference type="GO" id="GO:0006508">
    <property type="term" value="P:proteolysis"/>
    <property type="evidence" value="ECO:0007669"/>
    <property type="project" value="UniProtKB-KW"/>
</dbReference>
<keyword evidence="10" id="KW-1185">Reference proteome</keyword>
<dbReference type="InterPro" id="IPR037518">
    <property type="entry name" value="MPN"/>
</dbReference>
<keyword evidence="3" id="KW-0378">Hydrolase</keyword>
<feature type="compositionally biased region" description="Basic and acidic residues" evidence="7">
    <location>
        <begin position="174"/>
        <end position="188"/>
    </location>
</feature>
<dbReference type="InterPro" id="IPR050242">
    <property type="entry name" value="JAMM_MPN+_peptidase_M67A"/>
</dbReference>
<dbReference type="EMBL" id="JAODUP010001280">
    <property type="protein sequence ID" value="KAK2140678.1"/>
    <property type="molecule type" value="Genomic_DNA"/>
</dbReference>
<evidence type="ECO:0000256" key="7">
    <source>
        <dbReference type="SAM" id="MobiDB-lite"/>
    </source>
</evidence>
<dbReference type="PROSITE" id="PS50249">
    <property type="entry name" value="MPN"/>
    <property type="match status" value="1"/>
</dbReference>
<evidence type="ECO:0000256" key="6">
    <source>
        <dbReference type="ARBA" id="ARBA00061577"/>
    </source>
</evidence>
<protein>
    <recommendedName>
        <fullName evidence="8">MPN domain-containing protein</fullName>
    </recommendedName>
</protein>
<evidence type="ECO:0000256" key="5">
    <source>
        <dbReference type="ARBA" id="ARBA00023049"/>
    </source>
</evidence>
<evidence type="ECO:0000259" key="8">
    <source>
        <dbReference type="PROSITE" id="PS50249"/>
    </source>
</evidence>
<dbReference type="GO" id="GO:0046872">
    <property type="term" value="F:metal ion binding"/>
    <property type="evidence" value="ECO:0007669"/>
    <property type="project" value="UniProtKB-KW"/>
</dbReference>
<dbReference type="InterPro" id="IPR000555">
    <property type="entry name" value="JAMM/MPN+_dom"/>
</dbReference>
<dbReference type="FunFam" id="3.40.140.10:FF:000053">
    <property type="entry name" value="MPN domain-containing protein CG4751"/>
    <property type="match status" value="1"/>
</dbReference>
<comment type="caution">
    <text evidence="9">The sequence shown here is derived from an EMBL/GenBank/DDBJ whole genome shotgun (WGS) entry which is preliminary data.</text>
</comment>
<keyword evidence="1" id="KW-0645">Protease</keyword>
<keyword evidence="2" id="KW-0479">Metal-binding</keyword>
<dbReference type="Pfam" id="PF18755">
    <property type="entry name" value="RAMA"/>
    <property type="match status" value="1"/>
</dbReference>
<dbReference type="InterPro" id="IPR040843">
    <property type="entry name" value="RAMA"/>
</dbReference>
<comment type="similarity">
    <text evidence="6">Belongs to the peptidase M67 family.</text>
</comment>
<name>A0AAD9MQS7_9ANNE</name>
<dbReference type="Gene3D" id="3.40.140.10">
    <property type="entry name" value="Cytidine Deaminase, domain 2"/>
    <property type="match status" value="1"/>
</dbReference>
<proteinExistence type="inferred from homology"/>
<evidence type="ECO:0000256" key="2">
    <source>
        <dbReference type="ARBA" id="ARBA00022723"/>
    </source>
</evidence>
<evidence type="ECO:0000256" key="4">
    <source>
        <dbReference type="ARBA" id="ARBA00022833"/>
    </source>
</evidence>
<evidence type="ECO:0000313" key="9">
    <source>
        <dbReference type="EMBL" id="KAK2140678.1"/>
    </source>
</evidence>
<dbReference type="SUPFAM" id="SSF102712">
    <property type="entry name" value="JAB1/MPN domain"/>
    <property type="match status" value="1"/>
</dbReference>
<organism evidence="9 10">
    <name type="scientific">Paralvinella palmiformis</name>
    <dbReference type="NCBI Taxonomy" id="53620"/>
    <lineage>
        <taxon>Eukaryota</taxon>
        <taxon>Metazoa</taxon>
        <taxon>Spiralia</taxon>
        <taxon>Lophotrochozoa</taxon>
        <taxon>Annelida</taxon>
        <taxon>Polychaeta</taxon>
        <taxon>Sedentaria</taxon>
        <taxon>Canalipalpata</taxon>
        <taxon>Terebellida</taxon>
        <taxon>Terebelliformia</taxon>
        <taxon>Alvinellidae</taxon>
        <taxon>Paralvinella</taxon>
    </lineage>
</organism>
<dbReference type="Proteomes" id="UP001208570">
    <property type="component" value="Unassembled WGS sequence"/>
</dbReference>
<feature type="compositionally biased region" description="Acidic residues" evidence="7">
    <location>
        <begin position="17"/>
        <end position="40"/>
    </location>
</feature>
<keyword evidence="4" id="KW-0862">Zinc</keyword>
<dbReference type="Pfam" id="PF01398">
    <property type="entry name" value="JAB"/>
    <property type="match status" value="1"/>
</dbReference>